<name>A0A4U9I183_9ENTR</name>
<sequence>MGKKSWDNKGDLKVSDYVVYEWDDKGKYKEVQ</sequence>
<accession>A0A4U9I183</accession>
<dbReference type="AlphaFoldDB" id="A0A4U9I183"/>
<gene>
    <name evidence="1" type="ORF">NCTC13032_04633</name>
</gene>
<dbReference type="EMBL" id="LR590464">
    <property type="protein sequence ID" value="VTP70025.1"/>
    <property type="molecule type" value="Genomic_DNA"/>
</dbReference>
<reference evidence="1 2" key="1">
    <citation type="submission" date="2019-05" db="EMBL/GenBank/DDBJ databases">
        <authorList>
            <consortium name="Pathogen Informatics"/>
        </authorList>
    </citation>
    <scope>NUCLEOTIDE SEQUENCE [LARGE SCALE GENOMIC DNA]</scope>
    <source>
        <strain evidence="1 2">NCTC13032</strain>
    </source>
</reference>
<evidence type="ECO:0000313" key="1">
    <source>
        <dbReference type="EMBL" id="VTP70025.1"/>
    </source>
</evidence>
<organism evidence="1 2">
    <name type="scientific">Leclercia adecarboxylata</name>
    <dbReference type="NCBI Taxonomy" id="83655"/>
    <lineage>
        <taxon>Bacteria</taxon>
        <taxon>Pseudomonadati</taxon>
        <taxon>Pseudomonadota</taxon>
        <taxon>Gammaproteobacteria</taxon>
        <taxon>Enterobacterales</taxon>
        <taxon>Enterobacteriaceae</taxon>
        <taxon>Leclercia</taxon>
    </lineage>
</organism>
<evidence type="ECO:0000313" key="2">
    <source>
        <dbReference type="Proteomes" id="UP000310719"/>
    </source>
</evidence>
<dbReference type="Proteomes" id="UP000310719">
    <property type="component" value="Chromosome"/>
</dbReference>
<protein>
    <submittedName>
        <fullName evidence="1">Uncharacterized protein</fullName>
    </submittedName>
</protein>
<proteinExistence type="predicted"/>